<feature type="transmembrane region" description="Helical" evidence="1">
    <location>
        <begin position="163"/>
        <end position="184"/>
    </location>
</feature>
<keyword evidence="1" id="KW-0472">Membrane</keyword>
<evidence type="ECO:0000313" key="3">
    <source>
        <dbReference type="EMBL" id="EOT87173.1"/>
    </source>
</evidence>
<dbReference type="eggNOG" id="ENOG5033AYJ">
    <property type="taxonomic scope" value="Bacteria"/>
</dbReference>
<feature type="signal peptide" evidence="2">
    <location>
        <begin position="1"/>
        <end position="23"/>
    </location>
</feature>
<dbReference type="PATRIC" id="fig|1140003.3.peg.229"/>
<keyword evidence="2" id="KW-0732">Signal</keyword>
<gene>
    <name evidence="3" type="ORF">I573_00229</name>
</gene>
<dbReference type="EMBL" id="ASWO01000001">
    <property type="protein sequence ID" value="EOT87173.1"/>
    <property type="molecule type" value="Genomic_DNA"/>
</dbReference>
<evidence type="ECO:0000256" key="1">
    <source>
        <dbReference type="SAM" id="Phobius"/>
    </source>
</evidence>
<dbReference type="STRING" id="1140003.OMY_00234"/>
<protein>
    <recommendedName>
        <fullName evidence="5">Gram-positive cocci surface proteins LPxTG domain-containing protein</fullName>
    </recommendedName>
</protein>
<reference evidence="3 4" key="1">
    <citation type="submission" date="2013-03" db="EMBL/GenBank/DDBJ databases">
        <title>The Genome Sequence of Enterococcus sulfureus ATCC_49903 (PacBio/Illumina hybrid assembly).</title>
        <authorList>
            <consortium name="The Broad Institute Genomics Platform"/>
            <consortium name="The Broad Institute Genome Sequencing Center for Infectious Disease"/>
            <person name="Earl A."/>
            <person name="Russ C."/>
            <person name="Gilmore M."/>
            <person name="Surin D."/>
            <person name="Walker B."/>
            <person name="Young S."/>
            <person name="Zeng Q."/>
            <person name="Gargeya S."/>
            <person name="Fitzgerald M."/>
            <person name="Haas B."/>
            <person name="Abouelleil A."/>
            <person name="Allen A.W."/>
            <person name="Alvarado L."/>
            <person name="Arachchi H.M."/>
            <person name="Berlin A.M."/>
            <person name="Chapman S.B."/>
            <person name="Gainer-Dewar J."/>
            <person name="Goldberg J."/>
            <person name="Griggs A."/>
            <person name="Gujja S."/>
            <person name="Hansen M."/>
            <person name="Howarth C."/>
            <person name="Imamovic A."/>
            <person name="Ireland A."/>
            <person name="Larimer J."/>
            <person name="McCowan C."/>
            <person name="Murphy C."/>
            <person name="Pearson M."/>
            <person name="Poon T.W."/>
            <person name="Priest M."/>
            <person name="Roberts A."/>
            <person name="Saif S."/>
            <person name="Shea T."/>
            <person name="Sisk P."/>
            <person name="Sykes S."/>
            <person name="Wortman J."/>
            <person name="Nusbaum C."/>
            <person name="Birren B."/>
        </authorList>
    </citation>
    <scope>NUCLEOTIDE SEQUENCE [LARGE SCALE GENOMIC DNA]</scope>
    <source>
        <strain evidence="3 4">ATCC 49903</strain>
    </source>
</reference>
<keyword evidence="4" id="KW-1185">Reference proteome</keyword>
<dbReference type="Proteomes" id="UP000015961">
    <property type="component" value="Unassembled WGS sequence"/>
</dbReference>
<name>S0LCN7_9ENTE</name>
<organism evidence="3 4">
    <name type="scientific">Enterococcus sulfureus ATCC 49903</name>
    <dbReference type="NCBI Taxonomy" id="1140003"/>
    <lineage>
        <taxon>Bacteria</taxon>
        <taxon>Bacillati</taxon>
        <taxon>Bacillota</taxon>
        <taxon>Bacilli</taxon>
        <taxon>Lactobacillales</taxon>
        <taxon>Enterococcaceae</taxon>
        <taxon>Enterococcus</taxon>
    </lineage>
</organism>
<dbReference type="RefSeq" id="WP_016184725.1">
    <property type="nucleotide sequence ID" value="NZ_ASWO01000001.1"/>
</dbReference>
<comment type="caution">
    <text evidence="3">The sequence shown here is derived from an EMBL/GenBank/DDBJ whole genome shotgun (WGS) entry which is preliminary data.</text>
</comment>
<keyword evidence="1" id="KW-0812">Transmembrane</keyword>
<keyword evidence="1" id="KW-1133">Transmembrane helix</keyword>
<accession>S0LCN7</accession>
<evidence type="ECO:0008006" key="5">
    <source>
        <dbReference type="Google" id="ProtNLM"/>
    </source>
</evidence>
<proteinExistence type="predicted"/>
<feature type="chain" id="PRO_5038987551" description="Gram-positive cocci surface proteins LPxTG domain-containing protein" evidence="2">
    <location>
        <begin position="24"/>
        <end position="190"/>
    </location>
</feature>
<dbReference type="AlphaFoldDB" id="S0LCN7"/>
<sequence>MRKWILGLLVVCGLFFVSGLTVSADSGISADEQRILDALNTGISVGGKTFYLDQKDITQAENHLKQNELTASEVNQTVDSINQAKALIAAQTIDMSDINSLSDLIKALPADVKNQVRGLITSAANVLGLTISLDGVDSYSITTKQGNTAFSTGSPVKNTGTTYIYSLIVLVGLVLTAIGAFIIGRKASLA</sequence>
<evidence type="ECO:0000256" key="2">
    <source>
        <dbReference type="SAM" id="SignalP"/>
    </source>
</evidence>
<dbReference type="OrthoDB" id="2193705at2"/>
<evidence type="ECO:0000313" key="4">
    <source>
        <dbReference type="Proteomes" id="UP000015961"/>
    </source>
</evidence>